<dbReference type="AlphaFoldDB" id="A0A7W7PGX5"/>
<reference evidence="1 2" key="1">
    <citation type="submission" date="2020-08" db="EMBL/GenBank/DDBJ databases">
        <title>Genomic Encyclopedia of Type Strains, Phase III (KMG-III): the genomes of soil and plant-associated and newly described type strains.</title>
        <authorList>
            <person name="Whitman W."/>
        </authorList>
    </citation>
    <scope>NUCLEOTIDE SEQUENCE [LARGE SCALE GENOMIC DNA]</scope>
    <source>
        <strain evidence="1 2">CECT 3265</strain>
    </source>
</reference>
<sequence length="82" mass="8902">MTTQTEQSSIPAVPAQMQGSHHWIMTLELPGRLTSSLYGTWTPPTGATRCDVFTAIKNHITSANPDLAGANTMFFALEPNQL</sequence>
<accession>A0A7W7PGX5</accession>
<dbReference type="Proteomes" id="UP000556436">
    <property type="component" value="Unassembled WGS sequence"/>
</dbReference>
<comment type="caution">
    <text evidence="1">The sequence shown here is derived from an EMBL/GenBank/DDBJ whole genome shotgun (WGS) entry which is preliminary data.</text>
</comment>
<dbReference type="RefSeq" id="WP_184737642.1">
    <property type="nucleotide sequence ID" value="NZ_BMRW01000012.1"/>
</dbReference>
<evidence type="ECO:0000313" key="2">
    <source>
        <dbReference type="Proteomes" id="UP000556436"/>
    </source>
</evidence>
<keyword evidence="2" id="KW-1185">Reference proteome</keyword>
<dbReference type="EMBL" id="JACHJG010000013">
    <property type="protein sequence ID" value="MBB4889307.1"/>
    <property type="molecule type" value="Genomic_DNA"/>
</dbReference>
<protein>
    <submittedName>
        <fullName evidence="1">Uncharacterized protein</fullName>
    </submittedName>
</protein>
<proteinExistence type="predicted"/>
<name>A0A7W7PGX5_STRNE</name>
<organism evidence="1 2">
    <name type="scientific">Streptomyces netropsis</name>
    <name type="common">Streptoverticillium netropsis</name>
    <dbReference type="NCBI Taxonomy" id="55404"/>
    <lineage>
        <taxon>Bacteria</taxon>
        <taxon>Bacillati</taxon>
        <taxon>Actinomycetota</taxon>
        <taxon>Actinomycetes</taxon>
        <taxon>Kitasatosporales</taxon>
        <taxon>Streptomycetaceae</taxon>
        <taxon>Streptomyces</taxon>
    </lineage>
</organism>
<evidence type="ECO:0000313" key="1">
    <source>
        <dbReference type="EMBL" id="MBB4889307.1"/>
    </source>
</evidence>
<gene>
    <name evidence="1" type="ORF">FHS38_005382</name>
</gene>